<proteinExistence type="inferred from homology"/>
<dbReference type="PROSITE" id="PS00461">
    <property type="entry name" value="6PGD"/>
    <property type="match status" value="1"/>
</dbReference>
<dbReference type="EC" id="1.1.1.44" evidence="9"/>
<dbReference type="InterPro" id="IPR006113">
    <property type="entry name" value="6PGDH_Gnd/GntZ"/>
</dbReference>
<dbReference type="InterPro" id="IPR008927">
    <property type="entry name" value="6-PGluconate_DH-like_C_sf"/>
</dbReference>
<dbReference type="Proteomes" id="UP000608579">
    <property type="component" value="Unassembled WGS sequence"/>
</dbReference>
<dbReference type="SUPFAM" id="SSF48179">
    <property type="entry name" value="6-phosphogluconate dehydrogenase C-terminal domain-like"/>
    <property type="match status" value="1"/>
</dbReference>
<dbReference type="Pfam" id="PF00393">
    <property type="entry name" value="6PGD"/>
    <property type="match status" value="1"/>
</dbReference>
<protein>
    <submittedName>
        <fullName evidence="9">NADP-dependent phosphogluconate dehydrogenase</fullName>
        <ecNumber evidence="9">1.1.1.44</ecNumber>
    </submittedName>
</protein>
<dbReference type="NCBIfam" id="NF006765">
    <property type="entry name" value="PRK09287.1"/>
    <property type="match status" value="1"/>
</dbReference>
<accession>A0A832ZWR1</accession>
<comment type="caution">
    <text evidence="9">The sequence shown here is derived from an EMBL/GenBank/DDBJ whole genome shotgun (WGS) entry which is preliminary data.</text>
</comment>
<dbReference type="GO" id="GO:0004616">
    <property type="term" value="F:phosphogluconate dehydrogenase (decarboxylating) activity"/>
    <property type="evidence" value="ECO:0007669"/>
    <property type="project" value="UniProtKB-EC"/>
</dbReference>
<organism evidence="9 10">
    <name type="scientific">Caldiarchaeum subterraneum</name>
    <dbReference type="NCBI Taxonomy" id="311458"/>
    <lineage>
        <taxon>Archaea</taxon>
        <taxon>Nitrososphaerota</taxon>
        <taxon>Candidatus Caldarchaeales</taxon>
        <taxon>Candidatus Caldarchaeaceae</taxon>
        <taxon>Candidatus Caldarchaeum</taxon>
    </lineage>
</organism>
<feature type="domain" description="6-phosphogluconate dehydrogenase C-terminal" evidence="8">
    <location>
        <begin position="180"/>
        <end position="471"/>
    </location>
</feature>
<dbReference type="SUPFAM" id="SSF51735">
    <property type="entry name" value="NAD(P)-binding Rossmann-fold domains"/>
    <property type="match status" value="1"/>
</dbReference>
<dbReference type="FunFam" id="1.10.1040.10:FF:000032">
    <property type="entry name" value="6-phosphogluconate dehydrogenase, decarboxylating"/>
    <property type="match status" value="1"/>
</dbReference>
<comment type="similarity">
    <text evidence="1">Belongs to the 6-phosphogluconate dehydrogenase family.</text>
</comment>
<evidence type="ECO:0000313" key="9">
    <source>
        <dbReference type="EMBL" id="HIQ29752.1"/>
    </source>
</evidence>
<comment type="subunit">
    <text evidence="2">Homodimer.</text>
</comment>
<evidence type="ECO:0000256" key="4">
    <source>
        <dbReference type="ARBA" id="ARBA00023002"/>
    </source>
</evidence>
<evidence type="ECO:0000256" key="7">
    <source>
        <dbReference type="ARBA" id="ARBA00060616"/>
    </source>
</evidence>
<gene>
    <name evidence="9" type="primary">gndA</name>
    <name evidence="9" type="ORF">EYH45_04225</name>
</gene>
<evidence type="ECO:0000313" key="10">
    <source>
        <dbReference type="Proteomes" id="UP000608579"/>
    </source>
</evidence>
<keyword evidence="5" id="KW-0311">Gluconate utilization</keyword>
<evidence type="ECO:0000259" key="8">
    <source>
        <dbReference type="SMART" id="SM01350"/>
    </source>
</evidence>
<dbReference type="Pfam" id="PF03446">
    <property type="entry name" value="NAD_binding_2"/>
    <property type="match status" value="1"/>
</dbReference>
<dbReference type="GO" id="GO:0050661">
    <property type="term" value="F:NADP binding"/>
    <property type="evidence" value="ECO:0007669"/>
    <property type="project" value="InterPro"/>
</dbReference>
<evidence type="ECO:0000256" key="5">
    <source>
        <dbReference type="ARBA" id="ARBA00023064"/>
    </source>
</evidence>
<evidence type="ECO:0000256" key="3">
    <source>
        <dbReference type="ARBA" id="ARBA00022857"/>
    </source>
</evidence>
<dbReference type="SMART" id="SM01350">
    <property type="entry name" value="6PGD"/>
    <property type="match status" value="1"/>
</dbReference>
<dbReference type="Gene3D" id="1.20.5.320">
    <property type="entry name" value="6-Phosphogluconate Dehydrogenase, domain 3"/>
    <property type="match status" value="1"/>
</dbReference>
<dbReference type="GO" id="GO:0006098">
    <property type="term" value="P:pentose-phosphate shunt"/>
    <property type="evidence" value="ECO:0007669"/>
    <property type="project" value="UniProtKB-KW"/>
</dbReference>
<sequence>MPERSYVGLIGLGVMGENLAINIASHGYSISVYNRTTERTRDFEKRIPQSLNIKATYSVGDFIKSLERPRRVILMVKAGKPVDEVLTLLRPYLDAGDVVFDCGNSFFRDTERRQEELQGLGVIFMGVGVSGGEEGALKGPSIMVGGEESGYEQSRELWESIAAKADGEPCAGYMGRAGAGHFVKMTHNGIEYALLQLIAESYDIMTWGLGLSTAEARDVFAEWLDGELRSYLLEITVDALSYLDEETGKPLVELVLDKAEQKGTGKWTSQTALDLGIPTPSIDAAVVARIISSHKQLREKLSRKTVKPRLNELSYVEKEDLIENLKKAFHLSSILSYAQGLHLIKQASNEYSYGTDLINVVKVWRNGCIIRSNLLERIVKALGDDPSMENILLHREFIEIIAYEEQGLRSLLSVVKRLDTPTPVFDASLNYLIALRRGRLPASLIQALRDRFGSHGYERIDKPGRFHSSWR</sequence>
<keyword evidence="4 9" id="KW-0560">Oxidoreductase</keyword>
<dbReference type="Gene3D" id="3.40.50.720">
    <property type="entry name" value="NAD(P)-binding Rossmann-like Domain"/>
    <property type="match status" value="1"/>
</dbReference>
<dbReference type="GO" id="GO:0019521">
    <property type="term" value="P:D-gluconate metabolic process"/>
    <property type="evidence" value="ECO:0007669"/>
    <property type="project" value="UniProtKB-KW"/>
</dbReference>
<dbReference type="InterPro" id="IPR013328">
    <property type="entry name" value="6PGD_dom2"/>
</dbReference>
<keyword evidence="3" id="KW-0521">NADP</keyword>
<dbReference type="InterPro" id="IPR006115">
    <property type="entry name" value="6PGDH_NADP-bd"/>
</dbReference>
<dbReference type="AlphaFoldDB" id="A0A832ZWR1"/>
<reference evidence="9" key="1">
    <citation type="journal article" date="2020" name="ISME J.">
        <title>Gammaproteobacteria mediating utilization of methyl-, sulfur- and petroleum organic compounds in deep ocean hydrothermal plumes.</title>
        <authorList>
            <person name="Zhou Z."/>
            <person name="Liu Y."/>
            <person name="Pan J."/>
            <person name="Cron B.R."/>
            <person name="Toner B.M."/>
            <person name="Anantharaman K."/>
            <person name="Breier J.A."/>
            <person name="Dick G.J."/>
            <person name="Li M."/>
        </authorList>
    </citation>
    <scope>NUCLEOTIDE SEQUENCE</scope>
    <source>
        <strain evidence="9">SZUA-1515</strain>
    </source>
</reference>
<dbReference type="PANTHER" id="PTHR11811">
    <property type="entry name" value="6-PHOSPHOGLUCONATE DEHYDROGENASE"/>
    <property type="match status" value="1"/>
</dbReference>
<evidence type="ECO:0000256" key="1">
    <source>
        <dbReference type="ARBA" id="ARBA00008419"/>
    </source>
</evidence>
<dbReference type="EMBL" id="DQVM01000080">
    <property type="protein sequence ID" value="HIQ29752.1"/>
    <property type="molecule type" value="Genomic_DNA"/>
</dbReference>
<dbReference type="InterPro" id="IPR006183">
    <property type="entry name" value="Pgluconate_DH"/>
</dbReference>
<evidence type="ECO:0000256" key="2">
    <source>
        <dbReference type="ARBA" id="ARBA00011738"/>
    </source>
</evidence>
<name>A0A832ZWR1_CALS0</name>
<keyword evidence="6" id="KW-0570">Pentose shunt</keyword>
<dbReference type="InterPro" id="IPR036291">
    <property type="entry name" value="NAD(P)-bd_dom_sf"/>
</dbReference>
<dbReference type="NCBIfam" id="TIGR00873">
    <property type="entry name" value="gnd"/>
    <property type="match status" value="1"/>
</dbReference>
<dbReference type="Gene3D" id="1.10.1040.10">
    <property type="entry name" value="N-(1-d-carboxylethyl)-l-norvaline Dehydrogenase, domain 2"/>
    <property type="match status" value="1"/>
</dbReference>
<dbReference type="PIRSF" id="PIRSF000109">
    <property type="entry name" value="6PGD"/>
    <property type="match status" value="1"/>
</dbReference>
<dbReference type="PRINTS" id="PR00076">
    <property type="entry name" value="6PGDHDRGNASE"/>
</dbReference>
<dbReference type="InterPro" id="IPR006184">
    <property type="entry name" value="6PGdom_BS"/>
</dbReference>
<evidence type="ECO:0000256" key="6">
    <source>
        <dbReference type="ARBA" id="ARBA00023126"/>
    </source>
</evidence>
<comment type="pathway">
    <text evidence="7">Carbohydrate degradation; pentose phosphate pathway; D-ribulose 5-phosphate from D-glucose 6-phosphate (oxidative stage).</text>
</comment>
<dbReference type="InterPro" id="IPR006114">
    <property type="entry name" value="6PGDH_C"/>
</dbReference>